<accession>A0A0V0SW21</accession>
<evidence type="ECO:0000313" key="3">
    <source>
        <dbReference type="Proteomes" id="UP000055048"/>
    </source>
</evidence>
<gene>
    <name evidence="2" type="ORF">T05_6134</name>
</gene>
<organism evidence="2 3">
    <name type="scientific">Trichinella murrelli</name>
    <dbReference type="NCBI Taxonomy" id="144512"/>
    <lineage>
        <taxon>Eukaryota</taxon>
        <taxon>Metazoa</taxon>
        <taxon>Ecdysozoa</taxon>
        <taxon>Nematoda</taxon>
        <taxon>Enoplea</taxon>
        <taxon>Dorylaimia</taxon>
        <taxon>Trichinellida</taxon>
        <taxon>Trichinellidae</taxon>
        <taxon>Trichinella</taxon>
    </lineage>
</organism>
<dbReference type="AlphaFoldDB" id="A0A0V0SW21"/>
<proteinExistence type="predicted"/>
<protein>
    <submittedName>
        <fullName evidence="2">Uncharacterized protein</fullName>
    </submittedName>
</protein>
<feature type="region of interest" description="Disordered" evidence="1">
    <location>
        <begin position="1"/>
        <end position="29"/>
    </location>
</feature>
<evidence type="ECO:0000256" key="1">
    <source>
        <dbReference type="SAM" id="MobiDB-lite"/>
    </source>
</evidence>
<evidence type="ECO:0000313" key="2">
    <source>
        <dbReference type="EMBL" id="KRX30937.1"/>
    </source>
</evidence>
<sequence>MKGGAYKVRSKYPYRSEGQSRSTKKQPVIRNNQDSHFNAIHLCPNSGRQANILLCDVLFGSNNHTCLSLFLSWSVVEGTAHVEA</sequence>
<dbReference type="EMBL" id="JYDJ01002101">
    <property type="protein sequence ID" value="KRX30937.1"/>
    <property type="molecule type" value="Genomic_DNA"/>
</dbReference>
<dbReference type="OrthoDB" id="5929654at2759"/>
<keyword evidence="3" id="KW-1185">Reference proteome</keyword>
<name>A0A0V0SW21_9BILA</name>
<comment type="caution">
    <text evidence="2">The sequence shown here is derived from an EMBL/GenBank/DDBJ whole genome shotgun (WGS) entry which is preliminary data.</text>
</comment>
<dbReference type="Proteomes" id="UP000055048">
    <property type="component" value="Unassembled WGS sequence"/>
</dbReference>
<reference evidence="2 3" key="1">
    <citation type="submission" date="2015-01" db="EMBL/GenBank/DDBJ databases">
        <title>Evolution of Trichinella species and genotypes.</title>
        <authorList>
            <person name="Korhonen P.K."/>
            <person name="Edoardo P."/>
            <person name="Giuseppe L.R."/>
            <person name="Gasser R.B."/>
        </authorList>
    </citation>
    <scope>NUCLEOTIDE SEQUENCE [LARGE SCALE GENOMIC DNA]</scope>
    <source>
        <strain evidence="2">ISS417</strain>
    </source>
</reference>